<dbReference type="OrthoDB" id="6356576at2"/>
<keyword evidence="3" id="KW-1185">Reference proteome</keyword>
<feature type="transmembrane region" description="Helical" evidence="1">
    <location>
        <begin position="75"/>
        <end position="93"/>
    </location>
</feature>
<keyword evidence="1" id="KW-1133">Transmembrane helix</keyword>
<comment type="caution">
    <text evidence="2">The sequence shown here is derived from an EMBL/GenBank/DDBJ whole genome shotgun (WGS) entry which is preliminary data.</text>
</comment>
<evidence type="ECO:0000313" key="2">
    <source>
        <dbReference type="EMBL" id="KEF32939.1"/>
    </source>
</evidence>
<dbReference type="RefSeq" id="WP_036128128.1">
    <property type="nucleotide sequence ID" value="NZ_ANIE01000002.1"/>
</dbReference>
<accession>A0A072N5D7</accession>
<evidence type="ECO:0000256" key="1">
    <source>
        <dbReference type="SAM" id="Phobius"/>
    </source>
</evidence>
<name>A0A072N5D7_9GAMM</name>
<reference evidence="2 3" key="1">
    <citation type="submission" date="2012-12" db="EMBL/GenBank/DDBJ databases">
        <title>Genome assembly of Marinobacter sp. AK21.</title>
        <authorList>
            <person name="Khatri I."/>
            <person name="Kumar R."/>
            <person name="Vaidya B."/>
            <person name="Subramanian S."/>
            <person name="Pinnaka A."/>
        </authorList>
    </citation>
    <scope>NUCLEOTIDE SEQUENCE [LARGE SCALE GENOMIC DNA]</scope>
    <source>
        <strain evidence="2 3">AK21</strain>
    </source>
</reference>
<protein>
    <submittedName>
        <fullName evidence="2">Uncharacterized protein</fullName>
    </submittedName>
</protein>
<dbReference type="Proteomes" id="UP000035057">
    <property type="component" value="Unassembled WGS sequence"/>
</dbReference>
<keyword evidence="1" id="KW-0472">Membrane</keyword>
<evidence type="ECO:0000313" key="3">
    <source>
        <dbReference type="Proteomes" id="UP000035057"/>
    </source>
</evidence>
<feature type="transmembrane region" description="Helical" evidence="1">
    <location>
        <begin position="248"/>
        <end position="268"/>
    </location>
</feature>
<dbReference type="AlphaFoldDB" id="A0A072N5D7"/>
<organism evidence="2 3">
    <name type="scientific">Marinobacter nitratireducens</name>
    <dbReference type="NCBI Taxonomy" id="1137280"/>
    <lineage>
        <taxon>Bacteria</taxon>
        <taxon>Pseudomonadati</taxon>
        <taxon>Pseudomonadota</taxon>
        <taxon>Gammaproteobacteria</taxon>
        <taxon>Pseudomonadales</taxon>
        <taxon>Marinobacteraceae</taxon>
        <taxon>Marinobacter</taxon>
    </lineage>
</organism>
<gene>
    <name evidence="2" type="ORF">D777_00501</name>
</gene>
<sequence length="291" mass="34616">MSDSPLNCDLPVSDIEQQLDKRWYRTHGERLASPPARKVAGVSDSSKEQDFGVAYISDKFIDVRTFYMIFRRGQLIFINLFMIAALSIMWVIGQFYYGVFTASAALFVPLWAAVYLFEIFAPLTLPVRIDRQDGFVYVGHRGTFYRIPWDKLEVSFSHNLQYLGSGVMWERQYYSHLYLREKYYFCGKAPKRALYRKKISSTFNEEMMYQRWNFIVRYYNEGVSEHDLDILATANYDSYVKAVGFKSLRVFLIDHFFFVVFMPTMIWWKFSPFKYKWPKEIEAVFGKINYY</sequence>
<dbReference type="EMBL" id="ANIE01000002">
    <property type="protein sequence ID" value="KEF32939.1"/>
    <property type="molecule type" value="Genomic_DNA"/>
</dbReference>
<keyword evidence="1" id="KW-0812">Transmembrane</keyword>
<dbReference type="STRING" id="1137280.D777_00501"/>
<proteinExistence type="predicted"/>
<feature type="transmembrane region" description="Helical" evidence="1">
    <location>
        <begin position="99"/>
        <end position="121"/>
    </location>
</feature>